<protein>
    <recommendedName>
        <fullName evidence="1">DUF4240 domain-containing protein</fullName>
    </recommendedName>
</protein>
<dbReference type="Proteomes" id="UP000653644">
    <property type="component" value="Unassembled WGS sequence"/>
</dbReference>
<name>A0ABQ3DEN1_9ACTN</name>
<evidence type="ECO:0000259" key="1">
    <source>
        <dbReference type="Pfam" id="PF14024"/>
    </source>
</evidence>
<reference evidence="3" key="1">
    <citation type="journal article" date="2019" name="Int. J. Syst. Evol. Microbiol.">
        <title>The Global Catalogue of Microorganisms (GCM) 10K type strain sequencing project: providing services to taxonomists for standard genome sequencing and annotation.</title>
        <authorList>
            <consortium name="The Broad Institute Genomics Platform"/>
            <consortium name="The Broad Institute Genome Sequencing Center for Infectious Disease"/>
            <person name="Wu L."/>
            <person name="Ma J."/>
        </authorList>
    </citation>
    <scope>NUCLEOTIDE SEQUENCE [LARGE SCALE GENOMIC DNA]</scope>
    <source>
        <strain evidence="3">JCM 4733</strain>
    </source>
</reference>
<gene>
    <name evidence="2" type="ORF">GCM10010345_89040</name>
</gene>
<evidence type="ECO:0000313" key="3">
    <source>
        <dbReference type="Proteomes" id="UP000653644"/>
    </source>
</evidence>
<feature type="domain" description="DUF4240" evidence="1">
    <location>
        <begin position="21"/>
        <end position="150"/>
    </location>
</feature>
<evidence type="ECO:0000313" key="2">
    <source>
        <dbReference type="EMBL" id="GHA72243.1"/>
    </source>
</evidence>
<accession>A0ABQ3DEN1</accession>
<sequence length="198" mass="21744">MTSDQPGTVCCQCRVACSATMNKQQFWQLIAAARHQALDPDESETVAREATSLLVSRPTEEIVAAQQVLWDLMAESYTNPLWAAAYVINGGCSDDGFDYFRGWLIAQGREVFEGIVADPDALAGLPIVQASAADGLDLDGEDVLSIAWNAHITATGEQLPADAFTIRYPQLDPAWDFDFDDRGEMTRRLPRLAALYLE</sequence>
<proteinExistence type="predicted"/>
<keyword evidence="3" id="KW-1185">Reference proteome</keyword>
<comment type="caution">
    <text evidence="2">The sequence shown here is derived from an EMBL/GenBank/DDBJ whole genome shotgun (WGS) entry which is preliminary data.</text>
</comment>
<dbReference type="Pfam" id="PF14024">
    <property type="entry name" value="DUF4240"/>
    <property type="match status" value="1"/>
</dbReference>
<dbReference type="EMBL" id="BMVN01000084">
    <property type="protein sequence ID" value="GHA72243.1"/>
    <property type="molecule type" value="Genomic_DNA"/>
</dbReference>
<organism evidence="2 3">
    <name type="scientific">Streptomyces canarius</name>
    <dbReference type="NCBI Taxonomy" id="285453"/>
    <lineage>
        <taxon>Bacteria</taxon>
        <taxon>Bacillati</taxon>
        <taxon>Actinomycetota</taxon>
        <taxon>Actinomycetes</taxon>
        <taxon>Kitasatosporales</taxon>
        <taxon>Streptomycetaceae</taxon>
        <taxon>Streptomyces</taxon>
    </lineage>
</organism>
<dbReference type="InterPro" id="IPR025334">
    <property type="entry name" value="DUF4240"/>
</dbReference>